<dbReference type="STRING" id="299262.BWR18_02320"/>
<evidence type="ECO:0000259" key="1">
    <source>
        <dbReference type="PROSITE" id="PS51724"/>
    </source>
</evidence>
<accession>A0A1P8MRR7</accession>
<protein>
    <submittedName>
        <fullName evidence="2">SPOR domain-containing protein</fullName>
    </submittedName>
</protein>
<evidence type="ECO:0000313" key="2">
    <source>
        <dbReference type="EMBL" id="APX10659.1"/>
    </source>
</evidence>
<dbReference type="PANTHER" id="PTHR38687:SF1">
    <property type="entry name" value="CELL DIVISION PROTEIN DEDD"/>
    <property type="match status" value="1"/>
</dbReference>
<evidence type="ECO:0000313" key="3">
    <source>
        <dbReference type="Proteomes" id="UP000186336"/>
    </source>
</evidence>
<dbReference type="GO" id="GO:0042834">
    <property type="term" value="F:peptidoglycan binding"/>
    <property type="evidence" value="ECO:0007669"/>
    <property type="project" value="InterPro"/>
</dbReference>
<dbReference type="Gene3D" id="3.30.70.1070">
    <property type="entry name" value="Sporulation related repeat"/>
    <property type="match status" value="1"/>
</dbReference>
<name>A0A1P8MRR7_9RHOB</name>
<dbReference type="PANTHER" id="PTHR38687">
    <property type="entry name" value="CELL DIVISION PROTEIN DEDD-RELATED"/>
    <property type="match status" value="1"/>
</dbReference>
<dbReference type="InterPro" id="IPR007730">
    <property type="entry name" value="SPOR-like_dom"/>
</dbReference>
<dbReference type="GO" id="GO:0032153">
    <property type="term" value="C:cell division site"/>
    <property type="evidence" value="ECO:0007669"/>
    <property type="project" value="TreeGrafter"/>
</dbReference>
<keyword evidence="3" id="KW-1185">Reference proteome</keyword>
<dbReference type="SUPFAM" id="SSF110997">
    <property type="entry name" value="Sporulation related repeat"/>
    <property type="match status" value="1"/>
</dbReference>
<dbReference type="Pfam" id="PF05036">
    <property type="entry name" value="SPOR"/>
    <property type="match status" value="1"/>
</dbReference>
<gene>
    <name evidence="2" type="ORF">BWR18_02320</name>
</gene>
<organism evidence="2 3">
    <name type="scientific">Tateyamaria omphalii</name>
    <dbReference type="NCBI Taxonomy" id="299262"/>
    <lineage>
        <taxon>Bacteria</taxon>
        <taxon>Pseudomonadati</taxon>
        <taxon>Pseudomonadota</taxon>
        <taxon>Alphaproteobacteria</taxon>
        <taxon>Rhodobacterales</taxon>
        <taxon>Roseobacteraceae</taxon>
        <taxon>Tateyamaria</taxon>
    </lineage>
</organism>
<proteinExistence type="predicted"/>
<dbReference type="PROSITE" id="PS51257">
    <property type="entry name" value="PROKAR_LIPOPROTEIN"/>
    <property type="match status" value="1"/>
</dbReference>
<dbReference type="Proteomes" id="UP000186336">
    <property type="component" value="Chromosome"/>
</dbReference>
<dbReference type="GO" id="GO:0030428">
    <property type="term" value="C:cell septum"/>
    <property type="evidence" value="ECO:0007669"/>
    <property type="project" value="TreeGrafter"/>
</dbReference>
<dbReference type="KEGG" id="tom:BWR18_02320"/>
<dbReference type="InterPro" id="IPR052521">
    <property type="entry name" value="Cell_div_SPOR-domain"/>
</dbReference>
<dbReference type="AlphaFoldDB" id="A0A1P8MRR7"/>
<dbReference type="GO" id="GO:0032506">
    <property type="term" value="P:cytokinetic process"/>
    <property type="evidence" value="ECO:0007669"/>
    <property type="project" value="TreeGrafter"/>
</dbReference>
<dbReference type="EMBL" id="CP019312">
    <property type="protein sequence ID" value="APX10659.1"/>
    <property type="molecule type" value="Genomic_DNA"/>
</dbReference>
<dbReference type="RefSeq" id="WP_076626526.1">
    <property type="nucleotide sequence ID" value="NZ_CP019312.1"/>
</dbReference>
<feature type="domain" description="SPOR" evidence="1">
    <location>
        <begin position="219"/>
        <end position="298"/>
    </location>
</feature>
<reference evidence="2 3" key="1">
    <citation type="submission" date="2017-01" db="EMBL/GenBank/DDBJ databases">
        <title>Complete genome of Tateyamaria omphalii DOK1-4 isolated from seawater in Dokdo.</title>
        <authorList>
            <person name="Kim J.H."/>
            <person name="Chi W.-J."/>
        </authorList>
    </citation>
    <scope>NUCLEOTIDE SEQUENCE [LARGE SCALE GENOMIC DNA]</scope>
    <source>
        <strain evidence="2 3">DOK1-4</strain>
    </source>
</reference>
<sequence length="298" mass="31083">MSRLPSRSTFRSGTAALFALGLLAGCNESGQFVAMDAFKRSNTSVEDTPKPGAPVKTVEREVEAPGVFSATEAGLWDGRPSLGGVWVAHPDVTDPERVIIRNTENDQFVVGALFRRERDIPGPRIQISSDAAEALGMLAGAPAQLNVTALRKEEVAVEPEAAPVDAESVAAPAEVATTTLDPIESAAAALDAPTPAAQGIQPAATIEPTPAAATAAPPASTLDRPFIQIGIFSVEANAERTAKQMRGAGVIPTVKSFERDGKPFWRVVVGPAGTASERSQLLETIKGEGFTDAYAVTN</sequence>
<dbReference type="OrthoDB" id="9766672at2"/>
<dbReference type="InterPro" id="IPR036680">
    <property type="entry name" value="SPOR-like_sf"/>
</dbReference>
<dbReference type="PROSITE" id="PS51724">
    <property type="entry name" value="SPOR"/>
    <property type="match status" value="1"/>
</dbReference>